<evidence type="ECO:0000256" key="9">
    <source>
        <dbReference type="RuleBase" id="RU361276"/>
    </source>
</evidence>
<dbReference type="GO" id="GO:0005737">
    <property type="term" value="C:cytoplasm"/>
    <property type="evidence" value="ECO:0007669"/>
    <property type="project" value="UniProtKB-SubCell"/>
</dbReference>
<dbReference type="InterPro" id="IPR023214">
    <property type="entry name" value="HAD_sf"/>
</dbReference>
<dbReference type="EC" id="3.1.3.5" evidence="3 9"/>
<dbReference type="Pfam" id="PF05822">
    <property type="entry name" value="UMPH-1"/>
    <property type="match status" value="1"/>
</dbReference>
<dbReference type="NCBIfam" id="TIGR01544">
    <property type="entry name" value="HAD-SF-IE"/>
    <property type="match status" value="1"/>
</dbReference>
<organism evidence="10 11">
    <name type="scientific">Microctonus hyperodae</name>
    <name type="common">Parasitoid wasp</name>
    <dbReference type="NCBI Taxonomy" id="165561"/>
    <lineage>
        <taxon>Eukaryota</taxon>
        <taxon>Metazoa</taxon>
        <taxon>Ecdysozoa</taxon>
        <taxon>Arthropoda</taxon>
        <taxon>Hexapoda</taxon>
        <taxon>Insecta</taxon>
        <taxon>Pterygota</taxon>
        <taxon>Neoptera</taxon>
        <taxon>Endopterygota</taxon>
        <taxon>Hymenoptera</taxon>
        <taxon>Apocrita</taxon>
        <taxon>Ichneumonoidea</taxon>
        <taxon>Braconidae</taxon>
        <taxon>Euphorinae</taxon>
        <taxon>Microctonus</taxon>
    </lineage>
</organism>
<evidence type="ECO:0000256" key="6">
    <source>
        <dbReference type="ARBA" id="ARBA00022801"/>
    </source>
</evidence>
<dbReference type="SFLD" id="SFLDS00003">
    <property type="entry name" value="Haloacid_Dehalogenase"/>
    <property type="match status" value="1"/>
</dbReference>
<evidence type="ECO:0000256" key="4">
    <source>
        <dbReference type="ARBA" id="ARBA00022723"/>
    </source>
</evidence>
<evidence type="ECO:0000313" key="11">
    <source>
        <dbReference type="Proteomes" id="UP001168972"/>
    </source>
</evidence>
<protein>
    <recommendedName>
        <fullName evidence="3 9">5'-nucleotidase</fullName>
        <ecNumber evidence="3 9">3.1.3.5</ecNumber>
    </recommendedName>
</protein>
<evidence type="ECO:0000256" key="8">
    <source>
        <dbReference type="ARBA" id="ARBA00023080"/>
    </source>
</evidence>
<keyword evidence="6 9" id="KW-0378">Hydrolase</keyword>
<dbReference type="SFLD" id="SFLDG01128">
    <property type="entry name" value="C1.4:_5'-Nucleotidase_Like"/>
    <property type="match status" value="1"/>
</dbReference>
<evidence type="ECO:0000256" key="2">
    <source>
        <dbReference type="ARBA" id="ARBA00008389"/>
    </source>
</evidence>
<comment type="caution">
    <text evidence="10">The sequence shown here is derived from an EMBL/GenBank/DDBJ whole genome shotgun (WGS) entry which is preliminary data.</text>
</comment>
<dbReference type="GO" id="GO:0000166">
    <property type="term" value="F:nucleotide binding"/>
    <property type="evidence" value="ECO:0007669"/>
    <property type="project" value="UniProtKB-KW"/>
</dbReference>
<keyword evidence="9" id="KW-0963">Cytoplasm</keyword>
<keyword evidence="7" id="KW-0460">Magnesium</keyword>
<dbReference type="GO" id="GO:0008253">
    <property type="term" value="F:5'-nucleotidase activity"/>
    <property type="evidence" value="ECO:0007669"/>
    <property type="project" value="UniProtKB-EC"/>
</dbReference>
<dbReference type="AlphaFoldDB" id="A0AA39L2N6"/>
<dbReference type="EMBL" id="JAQQBR010000001">
    <property type="protein sequence ID" value="KAK0183068.1"/>
    <property type="molecule type" value="Genomic_DNA"/>
</dbReference>
<sequence>MPKELSIDDIPTLNRPYVYMRDKDDVMKKIAKIRNDGCQKLQVVSDFDRTLTKQHVDGKQVLSSFGIFFKSSQIPESMKIKEKELFNTFRPMEIDPHLSMEKKIEAMENWMHQSNILLRNIEYDPCDIEKLVKVHGTDLRDGAKDLIDKLDAAGIPVLVFSAGLGDVVEAVLNYHEIYSHNVKVISNFLKYDNKKLNGFKNETLIHVFNKNEKMVDKAYFHVLEGRENVILMGDMTGDSTMADGVKNAGSILKIGFLYDHAEQSLPFYMETFDIVLVDDQTMDIPTDILRTLV</sequence>
<evidence type="ECO:0000256" key="1">
    <source>
        <dbReference type="ARBA" id="ARBA00000815"/>
    </source>
</evidence>
<evidence type="ECO:0000313" key="10">
    <source>
        <dbReference type="EMBL" id="KAK0183068.1"/>
    </source>
</evidence>
<comment type="subcellular location">
    <subcellularLocation>
        <location evidence="9">Cytoplasm</location>
    </subcellularLocation>
</comment>
<dbReference type="Gene3D" id="1.10.150.340">
    <property type="entry name" value="Pyrimidine 5'-nucleotidase (UMPH-1), N-terminal domain"/>
    <property type="match status" value="1"/>
</dbReference>
<dbReference type="GO" id="GO:0009117">
    <property type="term" value="P:nucleotide metabolic process"/>
    <property type="evidence" value="ECO:0007669"/>
    <property type="project" value="UniProtKB-KW"/>
</dbReference>
<dbReference type="Gene3D" id="3.40.50.1000">
    <property type="entry name" value="HAD superfamily/HAD-like"/>
    <property type="match status" value="1"/>
</dbReference>
<gene>
    <name evidence="10" type="ORF">PV327_001141</name>
</gene>
<evidence type="ECO:0000256" key="7">
    <source>
        <dbReference type="ARBA" id="ARBA00022842"/>
    </source>
</evidence>
<dbReference type="InterPro" id="IPR006434">
    <property type="entry name" value="Pyrimidine_nucleotidase_eu"/>
</dbReference>
<dbReference type="InterPro" id="IPR036412">
    <property type="entry name" value="HAD-like_sf"/>
</dbReference>
<accession>A0AA39L2N6</accession>
<dbReference type="Proteomes" id="UP001168972">
    <property type="component" value="Unassembled WGS sequence"/>
</dbReference>
<dbReference type="GO" id="GO:0000287">
    <property type="term" value="F:magnesium ion binding"/>
    <property type="evidence" value="ECO:0007669"/>
    <property type="project" value="InterPro"/>
</dbReference>
<evidence type="ECO:0000256" key="3">
    <source>
        <dbReference type="ARBA" id="ARBA00012643"/>
    </source>
</evidence>
<keyword evidence="11" id="KW-1185">Reference proteome</keyword>
<comment type="catalytic activity">
    <reaction evidence="1 9">
        <text>a ribonucleoside 5'-phosphate + H2O = a ribonucleoside + phosphate</text>
        <dbReference type="Rhea" id="RHEA:12484"/>
        <dbReference type="ChEBI" id="CHEBI:15377"/>
        <dbReference type="ChEBI" id="CHEBI:18254"/>
        <dbReference type="ChEBI" id="CHEBI:43474"/>
        <dbReference type="ChEBI" id="CHEBI:58043"/>
        <dbReference type="EC" id="3.1.3.5"/>
    </reaction>
</comment>
<keyword evidence="8 9" id="KW-0546">Nucleotide metabolism</keyword>
<comment type="similarity">
    <text evidence="2 9">Belongs to the pyrimidine 5'-nucleotidase family.</text>
</comment>
<evidence type="ECO:0000256" key="5">
    <source>
        <dbReference type="ARBA" id="ARBA00022741"/>
    </source>
</evidence>
<dbReference type="PANTHER" id="PTHR13045">
    <property type="entry name" value="5'-NUCLEOTIDASE"/>
    <property type="match status" value="1"/>
</dbReference>
<proteinExistence type="inferred from homology"/>
<reference evidence="10" key="2">
    <citation type="submission" date="2023-03" db="EMBL/GenBank/DDBJ databases">
        <authorList>
            <person name="Inwood S.N."/>
            <person name="Skelly J.G."/>
            <person name="Guhlin J."/>
            <person name="Harrop T.W.R."/>
            <person name="Goldson S.G."/>
            <person name="Dearden P.K."/>
        </authorList>
    </citation>
    <scope>NUCLEOTIDE SEQUENCE</scope>
    <source>
        <strain evidence="10">Lincoln</strain>
        <tissue evidence="10">Whole body</tissue>
    </source>
</reference>
<keyword evidence="4" id="KW-0479">Metal-binding</keyword>
<dbReference type="SUPFAM" id="SSF56784">
    <property type="entry name" value="HAD-like"/>
    <property type="match status" value="1"/>
</dbReference>
<reference evidence="10" key="1">
    <citation type="journal article" date="2023" name="bioRxiv">
        <title>Scaffold-level genome assemblies of two parasitoid biocontrol wasps reveal the parthenogenesis mechanism and an associated novel virus.</title>
        <authorList>
            <person name="Inwood S."/>
            <person name="Skelly J."/>
            <person name="Guhlin J."/>
            <person name="Harrop T."/>
            <person name="Goldson S."/>
            <person name="Dearden P."/>
        </authorList>
    </citation>
    <scope>NUCLEOTIDE SEQUENCE</scope>
    <source>
        <strain evidence="10">Lincoln</strain>
        <tissue evidence="10">Whole body</tissue>
    </source>
</reference>
<dbReference type="PANTHER" id="PTHR13045:SF0">
    <property type="entry name" value="7-METHYLGUANOSINE PHOSPHATE-SPECIFIC 5'-NUCLEOTIDASE"/>
    <property type="match status" value="1"/>
</dbReference>
<keyword evidence="5 9" id="KW-0547">Nucleotide-binding</keyword>
<name>A0AA39L2N6_MICHY</name>